<dbReference type="PROSITE" id="PS50056">
    <property type="entry name" value="TYR_PHOSPHATASE_2"/>
    <property type="match status" value="1"/>
</dbReference>
<keyword evidence="3" id="KW-0378">Hydrolase</keyword>
<evidence type="ECO:0000256" key="2">
    <source>
        <dbReference type="ARBA" id="ARBA00013064"/>
    </source>
</evidence>
<dbReference type="EC" id="3.1.3.48" evidence="2"/>
<name>A0ABN9R704_9DINO</name>
<comment type="similarity">
    <text evidence="1">Belongs to the protein-tyrosine phosphatase family. Non-receptor class dual specificity subfamily.</text>
</comment>
<feature type="compositionally biased region" description="Basic residues" evidence="5">
    <location>
        <begin position="300"/>
        <end position="320"/>
    </location>
</feature>
<dbReference type="Gene3D" id="3.90.190.10">
    <property type="entry name" value="Protein tyrosine phosphatase superfamily"/>
    <property type="match status" value="1"/>
</dbReference>
<organism evidence="7 8">
    <name type="scientific">Prorocentrum cordatum</name>
    <dbReference type="NCBI Taxonomy" id="2364126"/>
    <lineage>
        <taxon>Eukaryota</taxon>
        <taxon>Sar</taxon>
        <taxon>Alveolata</taxon>
        <taxon>Dinophyceae</taxon>
        <taxon>Prorocentrales</taxon>
        <taxon>Prorocentraceae</taxon>
        <taxon>Prorocentrum</taxon>
    </lineage>
</organism>
<dbReference type="EMBL" id="CAUYUJ010005692">
    <property type="protein sequence ID" value="CAK0814625.1"/>
    <property type="molecule type" value="Genomic_DNA"/>
</dbReference>
<feature type="compositionally biased region" description="Low complexity" evidence="5">
    <location>
        <begin position="278"/>
        <end position="290"/>
    </location>
</feature>
<feature type="region of interest" description="Disordered" evidence="5">
    <location>
        <begin position="401"/>
        <end position="422"/>
    </location>
</feature>
<sequence>MLSLPGVHSRALDPKDQEAERERNPMTLLQQSSFASKACEELLELIEVNGMALIEAGYPAERDGPGWAATAVLGDGEEFTMWLGDVDDAMNFEALRERRVRAVVNMAVKDCKIEQGLRIALNRECPEDVAEEDKRWDDMQFDTEYYRRQLDSDDIWYLGLSTEDALGYPMSEHFDELVVFLRRCREDGRSVLVHCMHGLNRAGCACGVFLMREGLCSSAATPWAQGGSARGCPAPTGSRASPSGPREAGPGRGGPEPPRDDRLPLAPPRRGPAEHQLGAGRPGAPRLRGAGARRGPGRGAARRRGSWRAGSARRGRRCPARRAGVARAQGRQVLFMPLEGAREVHERVAADMSLPLPSLFLVSGACWYIVAIATPVARPHSANPPTTVLAARVAPTCMQDDSPSSLEEARLKHGSTRSTGPHDASGVLGAIYRSTHSPRLCHLCLSHTSGSLGWRVVFHSLILTSIVVATWLDQCSCCHSLC</sequence>
<feature type="domain" description="Tyrosine specific protein phosphatases" evidence="6">
    <location>
        <begin position="172"/>
        <end position="215"/>
    </location>
</feature>
<dbReference type="SUPFAM" id="SSF52799">
    <property type="entry name" value="(Phosphotyrosine protein) phosphatases II"/>
    <property type="match status" value="1"/>
</dbReference>
<accession>A0ABN9R704</accession>
<feature type="region of interest" description="Disordered" evidence="5">
    <location>
        <begin position="222"/>
        <end position="324"/>
    </location>
</feature>
<evidence type="ECO:0000259" key="6">
    <source>
        <dbReference type="PROSITE" id="PS50056"/>
    </source>
</evidence>
<evidence type="ECO:0000256" key="4">
    <source>
        <dbReference type="ARBA" id="ARBA00022912"/>
    </source>
</evidence>
<evidence type="ECO:0000256" key="3">
    <source>
        <dbReference type="ARBA" id="ARBA00022801"/>
    </source>
</evidence>
<dbReference type="InterPro" id="IPR000340">
    <property type="entry name" value="Dual-sp_phosphatase_cat-dom"/>
</dbReference>
<feature type="compositionally biased region" description="Basic and acidic residues" evidence="5">
    <location>
        <begin position="10"/>
        <end position="24"/>
    </location>
</feature>
<dbReference type="InterPro" id="IPR029021">
    <property type="entry name" value="Prot-tyrosine_phosphatase-like"/>
</dbReference>
<dbReference type="Proteomes" id="UP001189429">
    <property type="component" value="Unassembled WGS sequence"/>
</dbReference>
<evidence type="ECO:0000313" key="8">
    <source>
        <dbReference type="Proteomes" id="UP001189429"/>
    </source>
</evidence>
<comment type="caution">
    <text evidence="7">The sequence shown here is derived from an EMBL/GenBank/DDBJ whole genome shotgun (WGS) entry which is preliminary data.</text>
</comment>
<keyword evidence="4" id="KW-0904">Protein phosphatase</keyword>
<gene>
    <name evidence="7" type="ORF">PCOR1329_LOCUS18180</name>
</gene>
<dbReference type="Pfam" id="PF00782">
    <property type="entry name" value="DSPc"/>
    <property type="match status" value="1"/>
</dbReference>
<evidence type="ECO:0000313" key="7">
    <source>
        <dbReference type="EMBL" id="CAK0814625.1"/>
    </source>
</evidence>
<feature type="region of interest" description="Disordered" evidence="5">
    <location>
        <begin position="1"/>
        <end position="25"/>
    </location>
</feature>
<dbReference type="PANTHER" id="PTHR10159">
    <property type="entry name" value="DUAL SPECIFICITY PROTEIN PHOSPHATASE"/>
    <property type="match status" value="1"/>
</dbReference>
<proteinExistence type="inferred from homology"/>
<evidence type="ECO:0000256" key="5">
    <source>
        <dbReference type="SAM" id="MobiDB-lite"/>
    </source>
</evidence>
<dbReference type="CDD" id="cd14498">
    <property type="entry name" value="DSP"/>
    <property type="match status" value="1"/>
</dbReference>
<reference evidence="7" key="1">
    <citation type="submission" date="2023-10" db="EMBL/GenBank/DDBJ databases">
        <authorList>
            <person name="Chen Y."/>
            <person name="Shah S."/>
            <person name="Dougan E. K."/>
            <person name="Thang M."/>
            <person name="Chan C."/>
        </authorList>
    </citation>
    <scope>NUCLEOTIDE SEQUENCE [LARGE SCALE GENOMIC DNA]</scope>
</reference>
<dbReference type="PANTHER" id="PTHR10159:SF519">
    <property type="entry name" value="DUAL SPECIFICITY PROTEIN PHOSPHATASE MPK3"/>
    <property type="match status" value="1"/>
</dbReference>
<evidence type="ECO:0000256" key="1">
    <source>
        <dbReference type="ARBA" id="ARBA00008601"/>
    </source>
</evidence>
<dbReference type="InterPro" id="IPR000387">
    <property type="entry name" value="Tyr_Pase_dom"/>
</dbReference>
<keyword evidence="8" id="KW-1185">Reference proteome</keyword>
<protein>
    <recommendedName>
        <fullName evidence="2">protein-tyrosine-phosphatase</fullName>
        <ecNumber evidence="2">3.1.3.48</ecNumber>
    </recommendedName>
</protein>